<dbReference type="Proteomes" id="UP001144471">
    <property type="component" value="Unassembled WGS sequence"/>
</dbReference>
<gene>
    <name evidence="1" type="ORF">PM10SUCC1_02860</name>
</gene>
<sequence>MNKLRKYLFESGFSEFIGEKDIFYVDVKKIKHLKIRELYEKLEYYLLVEGYFDIYYPDKLGKNHLVARIYPNDFKIGGFLGGYDFLNDYFVTFSKNTMLYSIKKSKIEKLMENNKFLRLILKRNLEHFPRLVEENYFRSVLTLEEFIAYIIYSHSKDGIYVVENYFTFASLLKCDRSSLYRILDSLENKNIIKKNGKRIEIISFEDLKAIYKEKNKSQVGTFPNYV</sequence>
<dbReference type="SUPFAM" id="SSF51206">
    <property type="entry name" value="cAMP-binding domain-like"/>
    <property type="match status" value="1"/>
</dbReference>
<evidence type="ECO:0000313" key="1">
    <source>
        <dbReference type="EMBL" id="GLI54771.1"/>
    </source>
</evidence>
<reference evidence="1" key="1">
    <citation type="submission" date="2022-12" db="EMBL/GenBank/DDBJ databases">
        <title>Reference genome sequencing for broad-spectrum identification of bacterial and archaeal isolates by mass spectrometry.</title>
        <authorList>
            <person name="Sekiguchi Y."/>
            <person name="Tourlousse D.M."/>
        </authorList>
    </citation>
    <scope>NUCLEOTIDE SEQUENCE</scope>
    <source>
        <strain evidence="1">10succ1</strain>
    </source>
</reference>
<comment type="caution">
    <text evidence="1">The sequence shown here is derived from an EMBL/GenBank/DDBJ whole genome shotgun (WGS) entry which is preliminary data.</text>
</comment>
<dbReference type="SUPFAM" id="SSF46785">
    <property type="entry name" value="Winged helix' DNA-binding domain"/>
    <property type="match status" value="1"/>
</dbReference>
<evidence type="ECO:0008006" key="3">
    <source>
        <dbReference type="Google" id="ProtNLM"/>
    </source>
</evidence>
<organism evidence="1 2">
    <name type="scientific">Propionigenium maris DSM 9537</name>
    <dbReference type="NCBI Taxonomy" id="1123000"/>
    <lineage>
        <taxon>Bacteria</taxon>
        <taxon>Fusobacteriati</taxon>
        <taxon>Fusobacteriota</taxon>
        <taxon>Fusobacteriia</taxon>
        <taxon>Fusobacteriales</taxon>
        <taxon>Fusobacteriaceae</taxon>
        <taxon>Propionigenium</taxon>
    </lineage>
</organism>
<dbReference type="AlphaFoldDB" id="A0A9W6GJ95"/>
<dbReference type="InterPro" id="IPR018490">
    <property type="entry name" value="cNMP-bd_dom_sf"/>
</dbReference>
<dbReference type="InterPro" id="IPR036390">
    <property type="entry name" value="WH_DNA-bd_sf"/>
</dbReference>
<keyword evidence="2" id="KW-1185">Reference proteome</keyword>
<accession>A0A9W6GJ95</accession>
<evidence type="ECO:0000313" key="2">
    <source>
        <dbReference type="Proteomes" id="UP001144471"/>
    </source>
</evidence>
<dbReference type="InterPro" id="IPR014710">
    <property type="entry name" value="RmlC-like_jellyroll"/>
</dbReference>
<dbReference type="Gene3D" id="2.60.120.10">
    <property type="entry name" value="Jelly Rolls"/>
    <property type="match status" value="1"/>
</dbReference>
<proteinExistence type="predicted"/>
<dbReference type="RefSeq" id="WP_281832782.1">
    <property type="nucleotide sequence ID" value="NZ_BSDY01000001.1"/>
</dbReference>
<name>A0A9W6GJ95_9FUSO</name>
<protein>
    <recommendedName>
        <fullName evidence="3">cAMP-binding domain of CRP or a regulatory subunit of cAMP-dependent protein kinases</fullName>
    </recommendedName>
</protein>
<dbReference type="EMBL" id="BSDY01000001">
    <property type="protein sequence ID" value="GLI54771.1"/>
    <property type="molecule type" value="Genomic_DNA"/>
</dbReference>